<dbReference type="eggNOG" id="ENOG502QQ65">
    <property type="taxonomic scope" value="Eukaryota"/>
</dbReference>
<feature type="compositionally biased region" description="Basic residues" evidence="1">
    <location>
        <begin position="219"/>
        <end position="231"/>
    </location>
</feature>
<evidence type="ECO:0000256" key="1">
    <source>
        <dbReference type="SAM" id="MobiDB-lite"/>
    </source>
</evidence>
<feature type="compositionally biased region" description="Basic and acidic residues" evidence="1">
    <location>
        <begin position="674"/>
        <end position="686"/>
    </location>
</feature>
<feature type="compositionally biased region" description="Basic and acidic residues" evidence="1">
    <location>
        <begin position="545"/>
        <end position="562"/>
    </location>
</feature>
<sequence length="891" mass="96982">MPPNSFCEWMAGSNVKRSKSKPSSKRPVLSISLDTDDETDTDMISLTYPRTSSTPAQRKQVRFADAPKGALKDPSANFSADQESEVSTESNDTSDDGSTTDESDEMLSKFSYAECTLGRRELKILKQTKGKKNKSKKAKADSSEDTSEDETPATETKRKGKGKKKPNAESSEDTTEDTSEDEATAAVLAKHKAKKAKEAEQKKAKASQKSKGQDGYAKGKSKGKGKGKKAKQKSDTESEDVETDTEDETGTETEPESEAASEASSSEEGEVFEIIRKKKNNNNNKQSSKSKQNKKSQEKGGKEKSGKGKGGKDGKKDKSGGKGGEQGTEKKGNDAGDSDRDQPSHRYPYPPYPNMRAPDPNLHPQAHVVRVEHAVESPYDPRPNAFYDNGNGVMRVYHGPFYGNPHSTLYPRHVYKDDSNSPIKTPHPLNNPWYNGYVYDDHGRPMPSYHDPTRKPGKAGHQQGGGPPPAGGPSDWFQGWGTVTADDDKGNNNTSAQKNKKKSPPVPQMPPVPEYTVNANVFKRALENTLSPPMRSNNLFPSIESPEHARSDGSRGVSDKSKGTGASSRAARQADWTDLWNTDINPPRDPSPPPRISSSNHHHRSSTKNKHDDSGRSKSERKARFADSSDHVFRDIDEIIKRDQERLKASEERWANLSRSSKERSSDKSGSAGRESKEPSPEKDNWGGDSWGNTNNKTTTDDWGTTTNTNVNTGGDTWGADDWGNSGNTAGVDTTWGDGANDSGDNGHNAISQAADWDWGNDNTNNEETNNAQAKNGSDRSEKMAGGWPSPTIAPSEKSNSNISTRPPPGAEGGNVLAGPTPASDGSGTKNSDPNHVEWDKEKWGDPEKTWGDPTAAQSSGGVFDEEEDGWDAKEKKKNGKGKGKRRESPW</sequence>
<feature type="compositionally biased region" description="Acidic residues" evidence="1">
    <location>
        <begin position="237"/>
        <end position="271"/>
    </location>
</feature>
<evidence type="ECO:0000313" key="3">
    <source>
        <dbReference type="Proteomes" id="UP000012174"/>
    </source>
</evidence>
<evidence type="ECO:0000313" key="2">
    <source>
        <dbReference type="EMBL" id="EMR70770.1"/>
    </source>
</evidence>
<feature type="compositionally biased region" description="Low complexity" evidence="1">
    <location>
        <begin position="754"/>
        <end position="772"/>
    </location>
</feature>
<feature type="compositionally biased region" description="Basic and acidic residues" evidence="1">
    <location>
        <begin position="833"/>
        <end position="851"/>
    </location>
</feature>
<dbReference type="EMBL" id="KB705790">
    <property type="protein sequence ID" value="EMR70770.1"/>
    <property type="molecule type" value="Genomic_DNA"/>
</dbReference>
<feature type="compositionally biased region" description="Polar residues" evidence="1">
    <location>
        <begin position="743"/>
        <end position="752"/>
    </location>
</feature>
<feature type="compositionally biased region" description="Low complexity" evidence="1">
    <location>
        <begin position="691"/>
        <end position="724"/>
    </location>
</feature>
<keyword evidence="3" id="KW-1185">Reference proteome</keyword>
<feature type="compositionally biased region" description="Basic residues" evidence="1">
    <location>
        <begin position="876"/>
        <end position="891"/>
    </location>
</feature>
<feature type="compositionally biased region" description="Polar residues" evidence="1">
    <location>
        <begin position="528"/>
        <end position="540"/>
    </location>
</feature>
<feature type="compositionally biased region" description="Basic and acidic residues" evidence="1">
    <location>
        <begin position="295"/>
        <end position="320"/>
    </location>
</feature>
<name>M7TVT7_EUTLA</name>
<feature type="region of interest" description="Disordered" evidence="1">
    <location>
        <begin position="121"/>
        <end position="362"/>
    </location>
</feature>
<gene>
    <name evidence="2" type="ORF">UCREL1_2200</name>
</gene>
<feature type="region of interest" description="Disordered" evidence="1">
    <location>
        <begin position="444"/>
        <end position="515"/>
    </location>
</feature>
<feature type="region of interest" description="Disordered" evidence="1">
    <location>
        <begin position="1"/>
        <end position="107"/>
    </location>
</feature>
<feature type="compositionally biased region" description="Low complexity" evidence="1">
    <location>
        <begin position="281"/>
        <end position="290"/>
    </location>
</feature>
<feature type="compositionally biased region" description="Acidic residues" evidence="1">
    <location>
        <begin position="82"/>
        <end position="105"/>
    </location>
</feature>
<dbReference type="KEGG" id="ela:UCREL1_2200"/>
<feature type="region of interest" description="Disordered" evidence="1">
    <location>
        <begin position="527"/>
        <end position="891"/>
    </location>
</feature>
<feature type="compositionally biased region" description="Basic residues" evidence="1">
    <location>
        <begin position="126"/>
        <end position="137"/>
    </location>
</feature>
<feature type="compositionally biased region" description="Basic and acidic residues" evidence="1">
    <location>
        <begin position="327"/>
        <end position="344"/>
    </location>
</feature>
<feature type="compositionally biased region" description="Pro residues" evidence="1">
    <location>
        <begin position="504"/>
        <end position="513"/>
    </location>
</feature>
<organism evidence="2 3">
    <name type="scientific">Eutypa lata (strain UCR-EL1)</name>
    <name type="common">Grapevine dieback disease fungus</name>
    <name type="synonym">Eutypa armeniacae</name>
    <dbReference type="NCBI Taxonomy" id="1287681"/>
    <lineage>
        <taxon>Eukaryota</taxon>
        <taxon>Fungi</taxon>
        <taxon>Dikarya</taxon>
        <taxon>Ascomycota</taxon>
        <taxon>Pezizomycotina</taxon>
        <taxon>Sordariomycetes</taxon>
        <taxon>Xylariomycetidae</taxon>
        <taxon>Xylariales</taxon>
        <taxon>Diatrypaceae</taxon>
        <taxon>Eutypa</taxon>
    </lineage>
</organism>
<reference evidence="3" key="1">
    <citation type="journal article" date="2013" name="Genome Announc.">
        <title>Draft genome sequence of the grapevine dieback fungus Eutypa lata UCR-EL1.</title>
        <authorList>
            <person name="Blanco-Ulate B."/>
            <person name="Rolshausen P.E."/>
            <person name="Cantu D."/>
        </authorList>
    </citation>
    <scope>NUCLEOTIDE SEQUENCE [LARGE SCALE GENOMIC DNA]</scope>
    <source>
        <strain evidence="3">UCR-EL1</strain>
    </source>
</reference>
<dbReference type="OrthoDB" id="3439935at2759"/>
<accession>M7TVT7</accession>
<dbReference type="Proteomes" id="UP000012174">
    <property type="component" value="Unassembled WGS sequence"/>
</dbReference>
<feature type="compositionally biased region" description="Polar residues" evidence="1">
    <location>
        <begin position="42"/>
        <end position="57"/>
    </location>
</feature>
<dbReference type="OMA" id="DPAPNAY"/>
<proteinExistence type="predicted"/>
<feature type="compositionally biased region" description="Acidic residues" evidence="1">
    <location>
        <begin position="170"/>
        <end position="183"/>
    </location>
</feature>
<feature type="compositionally biased region" description="Basic and acidic residues" evidence="1">
    <location>
        <begin position="609"/>
        <end position="667"/>
    </location>
</feature>
<protein>
    <submittedName>
        <fullName evidence="2">Uncharacterized protein</fullName>
    </submittedName>
</protein>
<dbReference type="AlphaFoldDB" id="M7TVT7"/>
<feature type="compositionally biased region" description="Acidic residues" evidence="1">
    <location>
        <begin position="143"/>
        <end position="152"/>
    </location>
</feature>
<dbReference type="HOGENOM" id="CLU_324160_0_0_1"/>